<reference evidence="1" key="1">
    <citation type="journal article" date="2014" name="Front. Microbiol.">
        <title>High frequency of phylogenetically diverse reductive dehalogenase-homologous genes in deep subseafloor sedimentary metagenomes.</title>
        <authorList>
            <person name="Kawai M."/>
            <person name="Futagami T."/>
            <person name="Toyoda A."/>
            <person name="Takaki Y."/>
            <person name="Nishi S."/>
            <person name="Hori S."/>
            <person name="Arai W."/>
            <person name="Tsubouchi T."/>
            <person name="Morono Y."/>
            <person name="Uchiyama I."/>
            <person name="Ito T."/>
            <person name="Fujiyama A."/>
            <person name="Inagaki F."/>
            <person name="Takami H."/>
        </authorList>
    </citation>
    <scope>NUCLEOTIDE SEQUENCE</scope>
    <source>
        <strain evidence="1">Expedition CK06-06</strain>
    </source>
</reference>
<comment type="caution">
    <text evidence="1">The sequence shown here is derived from an EMBL/GenBank/DDBJ whole genome shotgun (WGS) entry which is preliminary data.</text>
</comment>
<name>X0XDG1_9ZZZZ</name>
<gene>
    <name evidence="1" type="ORF">S01H1_63328</name>
</gene>
<feature type="non-terminal residue" evidence="1">
    <location>
        <position position="252"/>
    </location>
</feature>
<dbReference type="AlphaFoldDB" id="X0XDG1"/>
<dbReference type="SUPFAM" id="SSF53850">
    <property type="entry name" value="Periplasmic binding protein-like II"/>
    <property type="match status" value="1"/>
</dbReference>
<feature type="non-terminal residue" evidence="1">
    <location>
        <position position="1"/>
    </location>
</feature>
<evidence type="ECO:0000313" key="1">
    <source>
        <dbReference type="EMBL" id="GAG34703.1"/>
    </source>
</evidence>
<dbReference type="EMBL" id="BARS01041665">
    <property type="protein sequence ID" value="GAG34703.1"/>
    <property type="molecule type" value="Genomic_DNA"/>
</dbReference>
<organism evidence="1">
    <name type="scientific">marine sediment metagenome</name>
    <dbReference type="NCBI Taxonomy" id="412755"/>
    <lineage>
        <taxon>unclassified sequences</taxon>
        <taxon>metagenomes</taxon>
        <taxon>ecological metagenomes</taxon>
    </lineage>
</organism>
<protein>
    <submittedName>
        <fullName evidence="1">Uncharacterized protein</fullName>
    </submittedName>
</protein>
<proteinExistence type="predicted"/>
<accession>X0XDG1</accession>
<sequence length="252" mass="27679">REIKQLSLLQVRDLLTGKITTWKQLGGLGEGKVRLAADETALHLVQSLTGAKSKVKISKTSIPEVIANMCSQTAMVNWQEAMVRRKEMLERTPGAAPELTPRGNDVLGLTVDRKVLHWSSKRGKQLVSPLPLCRGKGKPVPPLVTTVKNGDYPLSFTWRVYAHPNASELVLGCLKACVGAHQGNLGEYVRSWFLPARGSAPGGPVWVMEDWYWDGAIKAAAKAYRKSHPGADVRFASVHSDFGRRFQDGDVD</sequence>